<evidence type="ECO:0000256" key="5">
    <source>
        <dbReference type="ARBA" id="ARBA00022660"/>
    </source>
</evidence>
<organism evidence="14 15">
    <name type="scientific">Mesorhabditis belari</name>
    <dbReference type="NCBI Taxonomy" id="2138241"/>
    <lineage>
        <taxon>Eukaryota</taxon>
        <taxon>Metazoa</taxon>
        <taxon>Ecdysozoa</taxon>
        <taxon>Nematoda</taxon>
        <taxon>Chromadorea</taxon>
        <taxon>Rhabditida</taxon>
        <taxon>Rhabditina</taxon>
        <taxon>Rhabditomorpha</taxon>
        <taxon>Rhabditoidea</taxon>
        <taxon>Rhabditidae</taxon>
        <taxon>Mesorhabditinae</taxon>
        <taxon>Mesorhabditis</taxon>
    </lineage>
</organism>
<evidence type="ECO:0000256" key="3">
    <source>
        <dbReference type="ARBA" id="ARBA00016324"/>
    </source>
</evidence>
<evidence type="ECO:0000256" key="7">
    <source>
        <dbReference type="ARBA" id="ARBA00022792"/>
    </source>
</evidence>
<evidence type="ECO:0000256" key="13">
    <source>
        <dbReference type="RuleBase" id="RU368118"/>
    </source>
</evidence>
<evidence type="ECO:0000313" key="14">
    <source>
        <dbReference type="Proteomes" id="UP000887575"/>
    </source>
</evidence>
<evidence type="ECO:0000256" key="2">
    <source>
        <dbReference type="ARBA" id="ARBA00007668"/>
    </source>
</evidence>
<dbReference type="GO" id="GO:0045275">
    <property type="term" value="C:respiratory chain complex III"/>
    <property type="evidence" value="ECO:0007669"/>
    <property type="project" value="UniProtKB-UniRule"/>
</dbReference>
<dbReference type="InterPro" id="IPR036642">
    <property type="entry name" value="Cyt_bc1_su8_sf"/>
</dbReference>
<evidence type="ECO:0000313" key="15">
    <source>
        <dbReference type="WBParaSite" id="MBELARI_LOCUS21570"/>
    </source>
</evidence>
<keyword evidence="7 13" id="KW-0999">Mitochondrion inner membrane</keyword>
<dbReference type="Proteomes" id="UP000887575">
    <property type="component" value="Unassembled WGS sequence"/>
</dbReference>
<comment type="subunit">
    <text evidence="12 13">Component of the ubiquinol-cytochrome c oxidoreductase (cytochrome b-c1 complex, complex III, CIII), a multisubunit enzyme composed of 11 subunits. The complex is composed of 3 respiratory subunits cytochrome b, cytochrome c1 and Rieske protein UQCRFS1, 2 core protein subunits UQCRC1/QCR1 and UQCRC2/QCR2, and 6 low-molecular weight protein subunits UQCRH/QCR6, UQCRB/QCR7, UQCRQ/QCR8, UQCR10/QCR9, UQCR11/QCR10 and subunit 9, the cleavage product of Rieske protein UQCRFS1. The complex exists as an obligatory dimer and forms supercomplexes (SCs) in the inner mitochondrial membrane with NADH-ubiquinone oxidoreductase (complex I, CI) and cytochrome c oxidase (complex IV, CIV), resulting in different assemblies (supercomplex SCI(1)III(2)IV(1) and megacomplex MCI(2)III(2)IV(2)). Interacts with UQCC6.</text>
</comment>
<sequence>MRVTSLVRGGRHFGNLGKMYGEYRMSLSPNNQSVTHGFAKQAFINVFKNYIVRNGPYYLPQVFIGYYIYDWANKSNWDANRKIPADYANDS</sequence>
<comment type="subcellular location">
    <subcellularLocation>
        <location evidence="1 13">Mitochondrion inner membrane</location>
        <topology evidence="1 13">Single-pass membrane protein</topology>
    </subcellularLocation>
</comment>
<dbReference type="InterPro" id="IPR004205">
    <property type="entry name" value="Cyt_bc1_su8"/>
</dbReference>
<proteinExistence type="inferred from homology"/>
<keyword evidence="11" id="KW-0472">Membrane</keyword>
<reference evidence="15" key="1">
    <citation type="submission" date="2024-02" db="UniProtKB">
        <authorList>
            <consortium name="WormBaseParasite"/>
        </authorList>
    </citation>
    <scope>IDENTIFICATION</scope>
</reference>
<evidence type="ECO:0000256" key="6">
    <source>
        <dbReference type="ARBA" id="ARBA00022692"/>
    </source>
</evidence>
<dbReference type="GO" id="GO:0005743">
    <property type="term" value="C:mitochondrial inner membrane"/>
    <property type="evidence" value="ECO:0007669"/>
    <property type="project" value="UniProtKB-SubCell"/>
</dbReference>
<evidence type="ECO:0000256" key="9">
    <source>
        <dbReference type="ARBA" id="ARBA00022989"/>
    </source>
</evidence>
<evidence type="ECO:0000256" key="12">
    <source>
        <dbReference type="ARBA" id="ARBA00047105"/>
    </source>
</evidence>
<keyword evidence="14" id="KW-1185">Reference proteome</keyword>
<name>A0AAF3F4Y9_9BILA</name>
<accession>A0AAF3F4Y9</accession>
<dbReference type="SUPFAM" id="SSF81508">
    <property type="entry name" value="Ubiquinone-binding protein QP-C of cytochrome bc1 complex (Ubiquinol-cytochrome c reductase)"/>
    <property type="match status" value="1"/>
</dbReference>
<evidence type="ECO:0000256" key="4">
    <source>
        <dbReference type="ARBA" id="ARBA00022448"/>
    </source>
</evidence>
<evidence type="ECO:0000256" key="10">
    <source>
        <dbReference type="ARBA" id="ARBA00023128"/>
    </source>
</evidence>
<keyword evidence="10 13" id="KW-0496">Mitochondrion</keyword>
<keyword evidence="5 13" id="KW-0679">Respiratory chain</keyword>
<dbReference type="Pfam" id="PF02939">
    <property type="entry name" value="UcrQ"/>
    <property type="match status" value="1"/>
</dbReference>
<dbReference type="GO" id="GO:0006122">
    <property type="term" value="P:mitochondrial electron transport, ubiquinol to cytochrome c"/>
    <property type="evidence" value="ECO:0007669"/>
    <property type="project" value="UniProtKB-UniRule"/>
</dbReference>
<keyword evidence="8 13" id="KW-0249">Electron transport</keyword>
<protein>
    <recommendedName>
        <fullName evidence="3 13">Cytochrome b-c1 complex subunit 8</fullName>
    </recommendedName>
    <alternativeName>
        <fullName evidence="13">Complex III subunit 8</fullName>
    </alternativeName>
</protein>
<dbReference type="PANTHER" id="PTHR12119:SF2">
    <property type="entry name" value="CYTOCHROME B-C1 COMPLEX SUBUNIT 8"/>
    <property type="match status" value="1"/>
</dbReference>
<dbReference type="AlphaFoldDB" id="A0AAF3F4Y9"/>
<evidence type="ECO:0000256" key="1">
    <source>
        <dbReference type="ARBA" id="ARBA00004434"/>
    </source>
</evidence>
<dbReference type="WBParaSite" id="MBELARI_LOCUS21570">
    <property type="protein sequence ID" value="MBELARI_LOCUS21570"/>
    <property type="gene ID" value="MBELARI_LOCUS21570"/>
</dbReference>
<evidence type="ECO:0000256" key="8">
    <source>
        <dbReference type="ARBA" id="ARBA00022982"/>
    </source>
</evidence>
<keyword evidence="4 13" id="KW-0813">Transport</keyword>
<dbReference type="Gene3D" id="1.20.5.210">
    <property type="entry name" value="Cytochrome b-c1 complex subunit 8"/>
    <property type="match status" value="1"/>
</dbReference>
<keyword evidence="6" id="KW-0812">Transmembrane</keyword>
<dbReference type="PANTHER" id="PTHR12119">
    <property type="entry name" value="UBIQUINOL-CYTOCHROME C REDUCTASE COMPLEX UBIQUINONE-BINDING PROTEIN QP-C"/>
    <property type="match status" value="1"/>
</dbReference>
<keyword evidence="9" id="KW-1133">Transmembrane helix</keyword>
<comment type="function">
    <text evidence="13">Component of the ubiquinol-cytochrome c oxidoreductase, a multisubunit transmembrane complex that is part of the mitochondrial electron transport chain which drives oxidative phosphorylation. The complex plays an important role in the uptake of multiple carbon sources present in different host niches.</text>
</comment>
<comment type="similarity">
    <text evidence="2 13">Belongs to the UQCRQ/QCR8 family.</text>
</comment>
<evidence type="ECO:0000256" key="11">
    <source>
        <dbReference type="ARBA" id="ARBA00023136"/>
    </source>
</evidence>